<protein>
    <submittedName>
        <fullName evidence="3">Uncharacterized protein</fullName>
    </submittedName>
</protein>
<name>A0A8S2NHP1_9BILA</name>
<gene>
    <name evidence="2" type="ORF">OVA965_LOCUS23510</name>
    <name evidence="3" type="ORF">TMI583_LOCUS24229</name>
</gene>
<proteinExistence type="predicted"/>
<accession>A0A8S2NHP1</accession>
<dbReference type="AlphaFoldDB" id="A0A8S2NHP1"/>
<evidence type="ECO:0000313" key="2">
    <source>
        <dbReference type="EMBL" id="CAF1190501.1"/>
    </source>
</evidence>
<feature type="region of interest" description="Disordered" evidence="1">
    <location>
        <begin position="184"/>
        <end position="248"/>
    </location>
</feature>
<feature type="compositionally biased region" description="Low complexity" evidence="1">
    <location>
        <begin position="221"/>
        <end position="248"/>
    </location>
</feature>
<comment type="caution">
    <text evidence="3">The sequence shown here is derived from an EMBL/GenBank/DDBJ whole genome shotgun (WGS) entry which is preliminary data.</text>
</comment>
<feature type="compositionally biased region" description="Basic and acidic residues" evidence="1">
    <location>
        <begin position="196"/>
        <end position="213"/>
    </location>
</feature>
<organism evidence="3 4">
    <name type="scientific">Didymodactylos carnosus</name>
    <dbReference type="NCBI Taxonomy" id="1234261"/>
    <lineage>
        <taxon>Eukaryota</taxon>
        <taxon>Metazoa</taxon>
        <taxon>Spiralia</taxon>
        <taxon>Gnathifera</taxon>
        <taxon>Rotifera</taxon>
        <taxon>Eurotatoria</taxon>
        <taxon>Bdelloidea</taxon>
        <taxon>Philodinida</taxon>
        <taxon>Philodinidae</taxon>
        <taxon>Didymodactylos</taxon>
    </lineage>
</organism>
<evidence type="ECO:0000313" key="3">
    <source>
        <dbReference type="EMBL" id="CAF4001504.1"/>
    </source>
</evidence>
<evidence type="ECO:0000313" key="4">
    <source>
        <dbReference type="Proteomes" id="UP000682733"/>
    </source>
</evidence>
<sequence length="286" mass="32260">MLIANLTESEIGLFELNTSCLSRTQLVHQLAVVMMHAEGQETFDVLLNGTQTTTTISLYYDTTFKIGQFYLWALGTVKNMECGLKYQIQGPISNPAESMNAVIKRWTQWKGAQETIVSFLPTTTTSTTTLINNTPPPIRIPMSANEKARMFLELDLVSFDRIAKVFNVQAVKIFLGIPVSEKEKKVNLGNERKRKRTEDKEGPSGDKRPNRVDRKAKRQYSSKPPTTCNPTSTSSATTLQQPSSSQTTFLATTPMQSENLYPDRDIFAKHFGKNHYRKNRDVIAQK</sequence>
<dbReference type="EMBL" id="CAJOBA010035268">
    <property type="protein sequence ID" value="CAF4001504.1"/>
    <property type="molecule type" value="Genomic_DNA"/>
</dbReference>
<evidence type="ECO:0000256" key="1">
    <source>
        <dbReference type="SAM" id="MobiDB-lite"/>
    </source>
</evidence>
<dbReference type="Proteomes" id="UP000677228">
    <property type="component" value="Unassembled WGS sequence"/>
</dbReference>
<dbReference type="EMBL" id="CAJNOK010013739">
    <property type="protein sequence ID" value="CAF1190501.1"/>
    <property type="molecule type" value="Genomic_DNA"/>
</dbReference>
<dbReference type="Proteomes" id="UP000682733">
    <property type="component" value="Unassembled WGS sequence"/>
</dbReference>
<reference evidence="3" key="1">
    <citation type="submission" date="2021-02" db="EMBL/GenBank/DDBJ databases">
        <authorList>
            <person name="Nowell W R."/>
        </authorList>
    </citation>
    <scope>NUCLEOTIDE SEQUENCE</scope>
</reference>